<feature type="compositionally biased region" description="Gly residues" evidence="1">
    <location>
        <begin position="102"/>
        <end position="114"/>
    </location>
</feature>
<reference evidence="3 5" key="1">
    <citation type="journal article" date="2008" name="Science">
        <title>The Physcomitrella genome reveals evolutionary insights into the conquest of land by plants.</title>
        <authorList>
            <person name="Rensing S."/>
            <person name="Lang D."/>
            <person name="Zimmer A."/>
            <person name="Terry A."/>
            <person name="Salamov A."/>
            <person name="Shapiro H."/>
            <person name="Nishiyama T."/>
            <person name="Perroud P.-F."/>
            <person name="Lindquist E."/>
            <person name="Kamisugi Y."/>
            <person name="Tanahashi T."/>
            <person name="Sakakibara K."/>
            <person name="Fujita T."/>
            <person name="Oishi K."/>
            <person name="Shin-I T."/>
            <person name="Kuroki Y."/>
            <person name="Toyoda A."/>
            <person name="Suzuki Y."/>
            <person name="Hashimoto A."/>
            <person name="Yamaguchi K."/>
            <person name="Sugano A."/>
            <person name="Kohara Y."/>
            <person name="Fujiyama A."/>
            <person name="Anterola A."/>
            <person name="Aoki S."/>
            <person name="Ashton N."/>
            <person name="Barbazuk W.B."/>
            <person name="Barker E."/>
            <person name="Bennetzen J."/>
            <person name="Bezanilla M."/>
            <person name="Blankenship R."/>
            <person name="Cho S.H."/>
            <person name="Dutcher S."/>
            <person name="Estelle M."/>
            <person name="Fawcett J.A."/>
            <person name="Gundlach H."/>
            <person name="Hanada K."/>
            <person name="Heyl A."/>
            <person name="Hicks K.A."/>
            <person name="Hugh J."/>
            <person name="Lohr M."/>
            <person name="Mayer K."/>
            <person name="Melkozernov A."/>
            <person name="Murata T."/>
            <person name="Nelson D."/>
            <person name="Pils B."/>
            <person name="Prigge M."/>
            <person name="Reiss B."/>
            <person name="Renner T."/>
            <person name="Rombauts S."/>
            <person name="Rushton P."/>
            <person name="Sanderfoot A."/>
            <person name="Schween G."/>
            <person name="Shiu S.-H."/>
            <person name="Stueber K."/>
            <person name="Theodoulou F.L."/>
            <person name="Tu H."/>
            <person name="Van de Peer Y."/>
            <person name="Verrier P.J."/>
            <person name="Waters E."/>
            <person name="Wood A."/>
            <person name="Yang L."/>
            <person name="Cove D."/>
            <person name="Cuming A."/>
            <person name="Hasebe M."/>
            <person name="Lucas S."/>
            <person name="Mishler D.B."/>
            <person name="Reski R."/>
            <person name="Grigoriev I."/>
            <person name="Quatrano R.S."/>
            <person name="Boore J.L."/>
        </authorList>
    </citation>
    <scope>NUCLEOTIDE SEQUENCE [LARGE SCALE GENOMIC DNA]</scope>
    <source>
        <strain evidence="4 5">cv. Gransden 2004</strain>
    </source>
</reference>
<dbReference type="EnsemblPlants" id="Pp3c10_3780V3.1">
    <property type="protein sequence ID" value="PAC:32901174.CDS.1"/>
    <property type="gene ID" value="Pp3c10_3780"/>
</dbReference>
<dbReference type="PaxDb" id="3218-PP1S51_218V6.1"/>
<evidence type="ECO:0000313" key="5">
    <source>
        <dbReference type="Proteomes" id="UP000006727"/>
    </source>
</evidence>
<evidence type="ECO:0000313" key="3">
    <source>
        <dbReference type="EMBL" id="PNR46264.1"/>
    </source>
</evidence>
<accession>A0A2K1JXL3</accession>
<feature type="compositionally biased region" description="Polar residues" evidence="1">
    <location>
        <begin position="128"/>
        <end position="137"/>
    </location>
</feature>
<name>A0A2K1JXL3_PHYPA</name>
<keyword evidence="5" id="KW-1185">Reference proteome</keyword>
<gene>
    <name evidence="3" type="ORF">PHYPA_013383</name>
</gene>
<dbReference type="EnsemblPlants" id="Pp3c10_3780V3.2">
    <property type="protein sequence ID" value="PAC:32901175.CDS.1"/>
    <property type="gene ID" value="Pp3c10_3780"/>
</dbReference>
<dbReference type="InParanoid" id="A0A2K1JXL3"/>
<dbReference type="Gramene" id="Pp3c10_3780V3.1">
    <property type="protein sequence ID" value="PAC:32901174.CDS.1"/>
    <property type="gene ID" value="Pp3c10_3780"/>
</dbReference>
<reference evidence="3 5" key="2">
    <citation type="journal article" date="2018" name="Plant J.">
        <title>The Physcomitrella patens chromosome-scale assembly reveals moss genome structure and evolution.</title>
        <authorList>
            <person name="Lang D."/>
            <person name="Ullrich K.K."/>
            <person name="Murat F."/>
            <person name="Fuchs J."/>
            <person name="Jenkins J."/>
            <person name="Haas F.B."/>
            <person name="Piednoel M."/>
            <person name="Gundlach H."/>
            <person name="Van Bel M."/>
            <person name="Meyberg R."/>
            <person name="Vives C."/>
            <person name="Morata J."/>
            <person name="Symeonidi A."/>
            <person name="Hiss M."/>
            <person name="Muchero W."/>
            <person name="Kamisugi Y."/>
            <person name="Saleh O."/>
            <person name="Blanc G."/>
            <person name="Decker E.L."/>
            <person name="van Gessel N."/>
            <person name="Grimwood J."/>
            <person name="Hayes R.D."/>
            <person name="Graham S.W."/>
            <person name="Gunter L.E."/>
            <person name="McDaniel S.F."/>
            <person name="Hoernstein S.N.W."/>
            <person name="Larsson A."/>
            <person name="Li F.W."/>
            <person name="Perroud P.F."/>
            <person name="Phillips J."/>
            <person name="Ranjan P."/>
            <person name="Rokshar D.S."/>
            <person name="Rothfels C.J."/>
            <person name="Schneider L."/>
            <person name="Shu S."/>
            <person name="Stevenson D.W."/>
            <person name="Thummler F."/>
            <person name="Tillich M."/>
            <person name="Villarreal Aguilar J.C."/>
            <person name="Widiez T."/>
            <person name="Wong G.K."/>
            <person name="Wymore A."/>
            <person name="Zhang Y."/>
            <person name="Zimmer A.D."/>
            <person name="Quatrano R.S."/>
            <person name="Mayer K.F.X."/>
            <person name="Goodstein D."/>
            <person name="Casacuberta J.M."/>
            <person name="Vandepoele K."/>
            <person name="Reski R."/>
            <person name="Cuming A.C."/>
            <person name="Tuskan G.A."/>
            <person name="Maumus F."/>
            <person name="Salse J."/>
            <person name="Schmutz J."/>
            <person name="Rensing S.A."/>
        </authorList>
    </citation>
    <scope>NUCLEOTIDE SEQUENCE [LARGE SCALE GENOMIC DNA]</scope>
    <source>
        <strain evidence="4 5">cv. Gransden 2004</strain>
    </source>
</reference>
<evidence type="ECO:0000256" key="2">
    <source>
        <dbReference type="SAM" id="Phobius"/>
    </source>
</evidence>
<feature type="transmembrane region" description="Helical" evidence="2">
    <location>
        <begin position="16"/>
        <end position="34"/>
    </location>
</feature>
<reference evidence="4" key="3">
    <citation type="submission" date="2020-12" db="UniProtKB">
        <authorList>
            <consortium name="EnsemblPlants"/>
        </authorList>
    </citation>
    <scope>IDENTIFICATION</scope>
</reference>
<organism evidence="3">
    <name type="scientific">Physcomitrium patens</name>
    <name type="common">Spreading-leaved earth moss</name>
    <name type="synonym">Physcomitrella patens</name>
    <dbReference type="NCBI Taxonomy" id="3218"/>
    <lineage>
        <taxon>Eukaryota</taxon>
        <taxon>Viridiplantae</taxon>
        <taxon>Streptophyta</taxon>
        <taxon>Embryophyta</taxon>
        <taxon>Bryophyta</taxon>
        <taxon>Bryophytina</taxon>
        <taxon>Bryopsida</taxon>
        <taxon>Funariidae</taxon>
        <taxon>Funariales</taxon>
        <taxon>Funariaceae</taxon>
        <taxon>Physcomitrium</taxon>
    </lineage>
</organism>
<evidence type="ECO:0000256" key="1">
    <source>
        <dbReference type="SAM" id="MobiDB-lite"/>
    </source>
</evidence>
<dbReference type="Proteomes" id="UP000006727">
    <property type="component" value="Chromosome 10"/>
</dbReference>
<protein>
    <submittedName>
        <fullName evidence="3 4">Uncharacterized protein</fullName>
    </submittedName>
</protein>
<feature type="region of interest" description="Disordered" evidence="1">
    <location>
        <begin position="102"/>
        <end position="137"/>
    </location>
</feature>
<evidence type="ECO:0000313" key="4">
    <source>
        <dbReference type="EnsemblPlants" id="PAC:32901174.CDS.1"/>
    </source>
</evidence>
<proteinExistence type="predicted"/>
<dbReference type="EMBL" id="ABEU02000010">
    <property type="protein sequence ID" value="PNR46264.1"/>
    <property type="molecule type" value="Genomic_DNA"/>
</dbReference>
<keyword evidence="2" id="KW-1133">Transmembrane helix</keyword>
<dbReference type="AlphaFoldDB" id="A0A2K1JXL3"/>
<keyword evidence="2" id="KW-0812">Transmembrane</keyword>
<dbReference type="Gramene" id="Pp3c10_3780V3.2">
    <property type="protein sequence ID" value="PAC:32901175.CDS.1"/>
    <property type="gene ID" value="Pp3c10_3780"/>
</dbReference>
<sequence>MTMWWEKIGKQQKKTFYFSVSLIPLTLIFIYHVQNLLSRFRMWLHLYTFRPFPFLVIGVGAARGPLRIVSQKPPNSIDIVGRRIVAAAHIQSQPLIVVLGTEGGNVGEPGGGQDGNSEPIHDWARTDPYSTPSLGPH</sequence>
<keyword evidence="2" id="KW-0472">Membrane</keyword>